<proteinExistence type="predicted"/>
<evidence type="ECO:0000313" key="3">
    <source>
        <dbReference type="WBParaSite" id="PSAMB.scaffold56size92332.g1256.t1"/>
    </source>
</evidence>
<reference evidence="3" key="1">
    <citation type="submission" date="2022-11" db="UniProtKB">
        <authorList>
            <consortium name="WormBaseParasite"/>
        </authorList>
    </citation>
    <scope>IDENTIFICATION</scope>
</reference>
<dbReference type="Proteomes" id="UP000887566">
    <property type="component" value="Unplaced"/>
</dbReference>
<evidence type="ECO:0000256" key="1">
    <source>
        <dbReference type="SAM" id="MobiDB-lite"/>
    </source>
</evidence>
<feature type="region of interest" description="Disordered" evidence="1">
    <location>
        <begin position="72"/>
        <end position="132"/>
    </location>
</feature>
<sequence>MSQGEGGRVCVSLSSHSGRVDEAPLGVVIAAVFVAGTSVESSGGRRCALLRDLIFTATSVCLSGVSPRRMGESVERARFPPFPTKQPANNWRDSRALSTSASSLSPSRSAKEGGRATALIPTGGALPSTRRR</sequence>
<feature type="compositionally biased region" description="Low complexity" evidence="1">
    <location>
        <begin position="96"/>
        <end position="108"/>
    </location>
</feature>
<evidence type="ECO:0000313" key="2">
    <source>
        <dbReference type="Proteomes" id="UP000887566"/>
    </source>
</evidence>
<protein>
    <submittedName>
        <fullName evidence="3">Uncharacterized protein</fullName>
    </submittedName>
</protein>
<dbReference type="AlphaFoldDB" id="A0A914WZD2"/>
<organism evidence="2 3">
    <name type="scientific">Plectus sambesii</name>
    <dbReference type="NCBI Taxonomy" id="2011161"/>
    <lineage>
        <taxon>Eukaryota</taxon>
        <taxon>Metazoa</taxon>
        <taxon>Ecdysozoa</taxon>
        <taxon>Nematoda</taxon>
        <taxon>Chromadorea</taxon>
        <taxon>Plectida</taxon>
        <taxon>Plectina</taxon>
        <taxon>Plectoidea</taxon>
        <taxon>Plectidae</taxon>
        <taxon>Plectus</taxon>
    </lineage>
</organism>
<keyword evidence="2" id="KW-1185">Reference proteome</keyword>
<dbReference type="WBParaSite" id="PSAMB.scaffold56size92332.g1256.t1">
    <property type="protein sequence ID" value="PSAMB.scaffold56size92332.g1256.t1"/>
    <property type="gene ID" value="PSAMB.scaffold56size92332.g1256"/>
</dbReference>
<accession>A0A914WZD2</accession>
<name>A0A914WZD2_9BILA</name>